<evidence type="ECO:0000313" key="3">
    <source>
        <dbReference type="EMBL" id="PSK89495.1"/>
    </source>
</evidence>
<dbReference type="Proteomes" id="UP000240572">
    <property type="component" value="Unassembled WGS sequence"/>
</dbReference>
<feature type="transmembrane region" description="Helical" evidence="2">
    <location>
        <begin position="31"/>
        <end position="55"/>
    </location>
</feature>
<dbReference type="PROSITE" id="PS50005">
    <property type="entry name" value="TPR"/>
    <property type="match status" value="1"/>
</dbReference>
<keyword evidence="2" id="KW-0472">Membrane</keyword>
<dbReference type="OrthoDB" id="1466726at2"/>
<keyword evidence="2" id="KW-0812">Transmembrane</keyword>
<comment type="caution">
    <text evidence="3">The sequence shown here is derived from an EMBL/GenBank/DDBJ whole genome shotgun (WGS) entry which is preliminary data.</text>
</comment>
<protein>
    <submittedName>
        <fullName evidence="3">Tetratricopeptide repeat protein</fullName>
    </submittedName>
</protein>
<evidence type="ECO:0000256" key="1">
    <source>
        <dbReference type="PROSITE-ProRule" id="PRU00339"/>
    </source>
</evidence>
<dbReference type="Pfam" id="PF13424">
    <property type="entry name" value="TPR_12"/>
    <property type="match status" value="1"/>
</dbReference>
<keyword evidence="4" id="KW-1185">Reference proteome</keyword>
<dbReference type="AlphaFoldDB" id="A0A2P8CWZ2"/>
<gene>
    <name evidence="3" type="ORF">B0I18_11149</name>
</gene>
<dbReference type="SUPFAM" id="SSF48452">
    <property type="entry name" value="TPR-like"/>
    <property type="match status" value="1"/>
</dbReference>
<reference evidence="3 4" key="1">
    <citation type="submission" date="2018-03" db="EMBL/GenBank/DDBJ databases">
        <title>Genomic Encyclopedia of Type Strains, Phase III (KMG-III): the genomes of soil and plant-associated and newly described type strains.</title>
        <authorList>
            <person name="Whitman W."/>
        </authorList>
    </citation>
    <scope>NUCLEOTIDE SEQUENCE [LARGE SCALE GENOMIC DNA]</scope>
    <source>
        <strain evidence="3 4">CGMCC 1.12700</strain>
    </source>
</reference>
<name>A0A2P8CWZ2_9BACT</name>
<dbReference type="Gene3D" id="1.25.40.10">
    <property type="entry name" value="Tetratricopeptide repeat domain"/>
    <property type="match status" value="1"/>
</dbReference>
<evidence type="ECO:0000313" key="4">
    <source>
        <dbReference type="Proteomes" id="UP000240572"/>
    </source>
</evidence>
<evidence type="ECO:0000256" key="2">
    <source>
        <dbReference type="SAM" id="Phobius"/>
    </source>
</evidence>
<dbReference type="EMBL" id="PYGD01000011">
    <property type="protein sequence ID" value="PSK89495.1"/>
    <property type="molecule type" value="Genomic_DNA"/>
</dbReference>
<accession>A0A2P8CWZ2</accession>
<dbReference type="InterPro" id="IPR011990">
    <property type="entry name" value="TPR-like_helical_dom_sf"/>
</dbReference>
<organism evidence="3 4">
    <name type="scientific">Taibaiella chishuiensis</name>
    <dbReference type="NCBI Taxonomy" id="1434707"/>
    <lineage>
        <taxon>Bacteria</taxon>
        <taxon>Pseudomonadati</taxon>
        <taxon>Bacteroidota</taxon>
        <taxon>Chitinophagia</taxon>
        <taxon>Chitinophagales</taxon>
        <taxon>Chitinophagaceae</taxon>
        <taxon>Taibaiella</taxon>
    </lineage>
</organism>
<dbReference type="InterPro" id="IPR019734">
    <property type="entry name" value="TPR_rpt"/>
</dbReference>
<proteinExistence type="predicted"/>
<dbReference type="SMART" id="SM00028">
    <property type="entry name" value="TPR"/>
    <property type="match status" value="2"/>
</dbReference>
<keyword evidence="2" id="KW-1133">Transmembrane helix</keyword>
<keyword evidence="1" id="KW-0802">TPR repeat</keyword>
<feature type="repeat" description="TPR" evidence="1">
    <location>
        <begin position="491"/>
        <end position="524"/>
    </location>
</feature>
<sequence>MVVLLLWCAGCKYTDHSIAYARLLQKRRLNFYFIFVAVMPKSLRVALVLVLGLLLSLPVAALPKNGELKYTFDFNNRCRQAYQAMIALRIADANRLLQDEQRDNPENLIPVMLANYDDCLTLLFNGNAAEYKARKANFSKRLDMLEKGDQLSPWYNYCIGSLYFQWAAVYIRFNENFSAGTAFRKSFLTLKDNRKKFPDFRYNQVLLGVEETVVGTIPDSYKWITNILGMRGDVKRGVGQIADFLNHRDGSASVLREEAIFYYCYLKFFLLSDQKAVWKYLDESDLDMRNNHLYVFLKANLALNDNKAAVAEQVLSGRSQVAGYLQAPIFDYQMGVALMQKTDEDCLGYFQRFLNKYKGNLFVKDAYQKMAYYCLSVGNLPQGIVYKNKILQSGTAQTDADKQAQRFAENVPMPNPFLLKARLLCDGGYFSQALGVLKGKRAGDFPDIADKLEFNYRYARIYTLMGQPERAIPFYEATIRTGSTRQEHYAARSALELGQIYEQEGQNDKAIASYRQCISMKNHDYKSSLDQKAKAGINRLGGKS</sequence>